<dbReference type="Proteomes" id="UP000783588">
    <property type="component" value="Unassembled WGS sequence"/>
</dbReference>
<name>A0ABS6EQ44_9FIRM</name>
<keyword evidence="3" id="KW-1185">Reference proteome</keyword>
<reference evidence="2 3" key="1">
    <citation type="submission" date="2021-06" db="EMBL/GenBank/DDBJ databases">
        <authorList>
            <person name="Sun Q."/>
            <person name="Li D."/>
        </authorList>
    </citation>
    <scope>NUCLEOTIDE SEQUENCE [LARGE SCALE GENOMIC DNA]</scope>
    <source>
        <strain evidence="2 3">MSJd-7</strain>
    </source>
</reference>
<feature type="compositionally biased region" description="Polar residues" evidence="1">
    <location>
        <begin position="99"/>
        <end position="109"/>
    </location>
</feature>
<dbReference type="RefSeq" id="WP_216469449.1">
    <property type="nucleotide sequence ID" value="NZ_JAHLQI010000002.1"/>
</dbReference>
<gene>
    <name evidence="2" type="ORF">KQI75_04005</name>
</gene>
<comment type="caution">
    <text evidence="2">The sequence shown here is derived from an EMBL/GenBank/DDBJ whole genome shotgun (WGS) entry which is preliminary data.</text>
</comment>
<organism evidence="2 3">
    <name type="scientific">Butyricicoccus intestinisimiae</name>
    <dbReference type="NCBI Taxonomy" id="2841509"/>
    <lineage>
        <taxon>Bacteria</taxon>
        <taxon>Bacillati</taxon>
        <taxon>Bacillota</taxon>
        <taxon>Clostridia</taxon>
        <taxon>Eubacteriales</taxon>
        <taxon>Butyricicoccaceae</taxon>
        <taxon>Butyricicoccus</taxon>
    </lineage>
</organism>
<dbReference type="EMBL" id="JAHLQI010000002">
    <property type="protein sequence ID" value="MBU5489795.1"/>
    <property type="molecule type" value="Genomic_DNA"/>
</dbReference>
<evidence type="ECO:0000256" key="1">
    <source>
        <dbReference type="SAM" id="MobiDB-lite"/>
    </source>
</evidence>
<evidence type="ECO:0000313" key="3">
    <source>
        <dbReference type="Proteomes" id="UP000783588"/>
    </source>
</evidence>
<sequence length="109" mass="12227">MSNKDKCMQLLNDVPEYKLGYVLAYLQGLLADETADDAFCEQLYHEYLNDTNPEKHDTIPLQSLADELGISLRAIRLLSRSEHKSSSASSQDHNRSACYGQSANFPKGM</sequence>
<evidence type="ECO:0000313" key="2">
    <source>
        <dbReference type="EMBL" id="MBU5489795.1"/>
    </source>
</evidence>
<protein>
    <submittedName>
        <fullName evidence="2">Uncharacterized protein</fullName>
    </submittedName>
</protein>
<proteinExistence type="predicted"/>
<accession>A0ABS6EQ44</accession>
<feature type="region of interest" description="Disordered" evidence="1">
    <location>
        <begin position="83"/>
        <end position="109"/>
    </location>
</feature>